<dbReference type="Pfam" id="PF16198">
    <property type="entry name" value="TruB_C_2"/>
    <property type="match status" value="1"/>
</dbReference>
<evidence type="ECO:0000256" key="1">
    <source>
        <dbReference type="ARBA" id="ARBA00000385"/>
    </source>
</evidence>
<dbReference type="SUPFAM" id="SSF55120">
    <property type="entry name" value="Pseudouridine synthase"/>
    <property type="match status" value="1"/>
</dbReference>
<evidence type="ECO:0000313" key="9">
    <source>
        <dbReference type="Proteomes" id="UP000462760"/>
    </source>
</evidence>
<evidence type="ECO:0000256" key="2">
    <source>
        <dbReference type="ARBA" id="ARBA00005642"/>
    </source>
</evidence>
<dbReference type="FunFam" id="3.30.2350.10:FF:000011">
    <property type="entry name" value="tRNA pseudouridine synthase B"/>
    <property type="match status" value="1"/>
</dbReference>
<dbReference type="Proteomes" id="UP000462760">
    <property type="component" value="Unassembled WGS sequence"/>
</dbReference>
<evidence type="ECO:0000256" key="4">
    <source>
        <dbReference type="ARBA" id="ARBA00023235"/>
    </source>
</evidence>
<dbReference type="Gene3D" id="3.30.2350.10">
    <property type="entry name" value="Pseudouridine synthase"/>
    <property type="match status" value="1"/>
</dbReference>
<reference evidence="8 9" key="1">
    <citation type="submission" date="2019-08" db="EMBL/GenBank/DDBJ databases">
        <title>In-depth cultivation of the pig gut microbiome towards novel bacterial diversity and tailored functional studies.</title>
        <authorList>
            <person name="Wylensek D."/>
            <person name="Hitch T.C.A."/>
            <person name="Clavel T."/>
        </authorList>
    </citation>
    <scope>NUCLEOTIDE SEQUENCE [LARGE SCALE GENOMIC DNA]</scope>
    <source>
        <strain evidence="8 9">Med78-601-WT-4W-RMD-3</strain>
    </source>
</reference>
<dbReference type="InterPro" id="IPR032819">
    <property type="entry name" value="TruB_C"/>
</dbReference>
<dbReference type="EC" id="5.4.99.25" evidence="5"/>
<comment type="caution">
    <text evidence="8">The sequence shown here is derived from an EMBL/GenBank/DDBJ whole genome shotgun (WGS) entry which is preliminary data.</text>
</comment>
<comment type="catalytic activity">
    <reaction evidence="1 5">
        <text>uridine(55) in tRNA = pseudouridine(55) in tRNA</text>
        <dbReference type="Rhea" id="RHEA:42532"/>
        <dbReference type="Rhea" id="RHEA-COMP:10101"/>
        <dbReference type="Rhea" id="RHEA-COMP:10102"/>
        <dbReference type="ChEBI" id="CHEBI:65314"/>
        <dbReference type="ChEBI" id="CHEBI:65315"/>
        <dbReference type="EC" id="5.4.99.25"/>
    </reaction>
</comment>
<protein>
    <recommendedName>
        <fullName evidence="5">tRNA pseudouridine synthase B</fullName>
        <ecNumber evidence="5">5.4.99.25</ecNumber>
    </recommendedName>
    <alternativeName>
        <fullName evidence="5">tRNA pseudouridine(55) synthase</fullName>
        <shortName evidence="5">Psi55 synthase</shortName>
    </alternativeName>
    <alternativeName>
        <fullName evidence="5">tRNA pseudouridylate synthase</fullName>
    </alternativeName>
    <alternativeName>
        <fullName evidence="5">tRNA-uridine isomerase</fullName>
    </alternativeName>
</protein>
<dbReference type="Pfam" id="PF01509">
    <property type="entry name" value="TruB_N"/>
    <property type="match status" value="1"/>
</dbReference>
<proteinExistence type="inferred from homology"/>
<feature type="domain" description="Pseudouridine synthase II N-terminal" evidence="6">
    <location>
        <begin position="23"/>
        <end position="171"/>
    </location>
</feature>
<sequence>MNGILNIFKPKGLSSHDIVREVRKILGIRKVGHTGTLDPNASGVLPICIGKATRISEYLLNSDKVYVGELTLGYKTDTQDEDGIVLKQSNKIVTESEIIKAFDCFKGEIYQLPPMYSALKHKGKKLYELAREGIEVEREKRKVHIYDISILNIVDNNKILFRVRCSRGTYIRTLCDDIGQLLGTYGYMSYLIREEVYPFNIKESVSLDSIYDKYNDKKIEDILIPMDKGLKDFKHLNFPSFFWKKLSNGEKLELKQDDIPKGIELDEFLRIYCDNTFIGVGKVINRNEKYILKMDKVLL</sequence>
<dbReference type="NCBIfam" id="TIGR00431">
    <property type="entry name" value="TruB"/>
    <property type="match status" value="1"/>
</dbReference>
<dbReference type="GO" id="GO:0031119">
    <property type="term" value="P:tRNA pseudouridine synthesis"/>
    <property type="evidence" value="ECO:0007669"/>
    <property type="project" value="UniProtKB-UniRule"/>
</dbReference>
<name>A0A844FG85_9FIRM</name>
<comment type="similarity">
    <text evidence="2 5">Belongs to the pseudouridine synthase TruB family. Type 1 subfamily.</text>
</comment>
<dbReference type="PANTHER" id="PTHR13767">
    <property type="entry name" value="TRNA-PSEUDOURIDINE SYNTHASE"/>
    <property type="match status" value="1"/>
</dbReference>
<dbReference type="GO" id="GO:0003723">
    <property type="term" value="F:RNA binding"/>
    <property type="evidence" value="ECO:0007669"/>
    <property type="project" value="InterPro"/>
</dbReference>
<dbReference type="InterPro" id="IPR002501">
    <property type="entry name" value="PsdUridine_synth_N"/>
</dbReference>
<evidence type="ECO:0000313" key="8">
    <source>
        <dbReference type="EMBL" id="MSS42962.1"/>
    </source>
</evidence>
<accession>A0A844FG85</accession>
<dbReference type="InterPro" id="IPR020103">
    <property type="entry name" value="PsdUridine_synth_cat_dom_sf"/>
</dbReference>
<evidence type="ECO:0000256" key="3">
    <source>
        <dbReference type="ARBA" id="ARBA00022694"/>
    </source>
</evidence>
<dbReference type="InterPro" id="IPR014780">
    <property type="entry name" value="tRNA_psdUridine_synth_TruB"/>
</dbReference>
<dbReference type="PANTHER" id="PTHR13767:SF2">
    <property type="entry name" value="PSEUDOURIDYLATE SYNTHASE TRUB1"/>
    <property type="match status" value="1"/>
</dbReference>
<dbReference type="AlphaFoldDB" id="A0A844FG85"/>
<feature type="domain" description="tRNA pseudouridylate synthase B C-terminal" evidence="7">
    <location>
        <begin position="172"/>
        <end position="230"/>
    </location>
</feature>
<evidence type="ECO:0000259" key="6">
    <source>
        <dbReference type="Pfam" id="PF01509"/>
    </source>
</evidence>
<dbReference type="GO" id="GO:0160148">
    <property type="term" value="F:tRNA pseudouridine(55) synthase activity"/>
    <property type="evidence" value="ECO:0007669"/>
    <property type="project" value="UniProtKB-EC"/>
</dbReference>
<dbReference type="CDD" id="cd02573">
    <property type="entry name" value="PseudoU_synth_EcTruB"/>
    <property type="match status" value="1"/>
</dbReference>
<comment type="function">
    <text evidence="5">Responsible for synthesis of pseudouridine from uracil-55 in the psi GC loop of transfer RNAs.</text>
</comment>
<dbReference type="OrthoDB" id="9802309at2"/>
<keyword evidence="4 5" id="KW-0413">Isomerase</keyword>
<feature type="active site" description="Nucleophile" evidence="5">
    <location>
        <position position="38"/>
    </location>
</feature>
<organism evidence="8 9">
    <name type="scientific">Anaerosalibacter bizertensis</name>
    <dbReference type="NCBI Taxonomy" id="932217"/>
    <lineage>
        <taxon>Bacteria</taxon>
        <taxon>Bacillati</taxon>
        <taxon>Bacillota</taxon>
        <taxon>Tissierellia</taxon>
        <taxon>Tissierellales</taxon>
        <taxon>Sporanaerobacteraceae</taxon>
        <taxon>Anaerosalibacter</taxon>
    </lineage>
</organism>
<dbReference type="EMBL" id="VULR01000004">
    <property type="protein sequence ID" value="MSS42962.1"/>
    <property type="molecule type" value="Genomic_DNA"/>
</dbReference>
<evidence type="ECO:0000259" key="7">
    <source>
        <dbReference type="Pfam" id="PF16198"/>
    </source>
</evidence>
<keyword evidence="3 5" id="KW-0819">tRNA processing</keyword>
<dbReference type="GO" id="GO:1990481">
    <property type="term" value="P:mRNA pseudouridine synthesis"/>
    <property type="evidence" value="ECO:0007669"/>
    <property type="project" value="TreeGrafter"/>
</dbReference>
<dbReference type="RefSeq" id="WP_154483639.1">
    <property type="nucleotide sequence ID" value="NZ_VULR01000004.1"/>
</dbReference>
<gene>
    <name evidence="5 8" type="primary">truB</name>
    <name evidence="8" type="ORF">FYJ27_04330</name>
</gene>
<evidence type="ECO:0000256" key="5">
    <source>
        <dbReference type="HAMAP-Rule" id="MF_01080"/>
    </source>
</evidence>
<dbReference type="HAMAP" id="MF_01080">
    <property type="entry name" value="TruB_bact"/>
    <property type="match status" value="1"/>
</dbReference>